<dbReference type="OrthoDB" id="9999611at2759"/>
<dbReference type="InterPro" id="IPR036629">
    <property type="entry name" value="YjbJ_sf"/>
</dbReference>
<dbReference type="PANTHER" id="PTHR40460:SF1">
    <property type="entry name" value="CSBD-LIKE DOMAIN-CONTAINING PROTEIN"/>
    <property type="match status" value="1"/>
</dbReference>
<accession>A0A9P7G2R9</accession>
<sequence>MSSNGSPSKASGQLHSAKGTIVESIGNLTGSESWQSAGKKEHAEGETEYKAAQAKGYAEGTADRIAGYKDSVVGAITGDKAQQASGDVQNEKGKAQQEINRNA</sequence>
<feature type="compositionally biased region" description="Polar residues" evidence="2">
    <location>
        <begin position="1"/>
        <end position="14"/>
    </location>
</feature>
<reference evidence="4" key="1">
    <citation type="submission" date="2020-07" db="EMBL/GenBank/DDBJ databases">
        <authorList>
            <person name="Nieuwenhuis M."/>
            <person name="Van De Peppel L.J.J."/>
        </authorList>
    </citation>
    <scope>NUCLEOTIDE SEQUENCE</scope>
    <source>
        <strain evidence="4">AP01</strain>
        <tissue evidence="4">Mycelium</tissue>
    </source>
</reference>
<proteinExistence type="inferred from homology"/>
<comment type="caution">
    <text evidence="4">The sequence shown here is derived from an EMBL/GenBank/DDBJ whole genome shotgun (WGS) entry which is preliminary data.</text>
</comment>
<feature type="region of interest" description="Disordered" evidence="2">
    <location>
        <begin position="80"/>
        <end position="103"/>
    </location>
</feature>
<dbReference type="AlphaFoldDB" id="A0A9P7G2R9"/>
<feature type="compositionally biased region" description="Polar residues" evidence="2">
    <location>
        <begin position="26"/>
        <end position="36"/>
    </location>
</feature>
<feature type="region of interest" description="Disordered" evidence="2">
    <location>
        <begin position="1"/>
        <end position="56"/>
    </location>
</feature>
<evidence type="ECO:0000313" key="4">
    <source>
        <dbReference type="EMBL" id="KAG5642992.1"/>
    </source>
</evidence>
<evidence type="ECO:0000256" key="2">
    <source>
        <dbReference type="SAM" id="MobiDB-lite"/>
    </source>
</evidence>
<gene>
    <name evidence="4" type="ORF">DXG03_001808</name>
</gene>
<keyword evidence="5" id="KW-1185">Reference proteome</keyword>
<evidence type="ECO:0000259" key="3">
    <source>
        <dbReference type="Pfam" id="PF05532"/>
    </source>
</evidence>
<dbReference type="PANTHER" id="PTHR40460">
    <property type="entry name" value="CHROMOSOME 1, WHOLE GENOME SHOTGUN SEQUENCE"/>
    <property type="match status" value="1"/>
</dbReference>
<dbReference type="Proteomes" id="UP000775547">
    <property type="component" value="Unassembled WGS sequence"/>
</dbReference>
<dbReference type="InterPro" id="IPR008462">
    <property type="entry name" value="CsbD"/>
</dbReference>
<dbReference type="Pfam" id="PF05532">
    <property type="entry name" value="CsbD"/>
    <property type="match status" value="1"/>
</dbReference>
<dbReference type="SUPFAM" id="SSF69047">
    <property type="entry name" value="Hypothetical protein YjbJ"/>
    <property type="match status" value="2"/>
</dbReference>
<feature type="domain" description="CsbD-like" evidence="3">
    <location>
        <begin position="9"/>
        <end position="59"/>
    </location>
</feature>
<protein>
    <recommendedName>
        <fullName evidence="3">CsbD-like domain-containing protein</fullName>
    </recommendedName>
</protein>
<dbReference type="EMBL" id="JABCKV010000142">
    <property type="protein sequence ID" value="KAG5642992.1"/>
    <property type="molecule type" value="Genomic_DNA"/>
</dbReference>
<feature type="compositionally biased region" description="Basic and acidic residues" evidence="2">
    <location>
        <begin position="38"/>
        <end position="49"/>
    </location>
</feature>
<reference evidence="4" key="2">
    <citation type="submission" date="2021-10" db="EMBL/GenBank/DDBJ databases">
        <title>Phylogenomics reveals ancestral predisposition of the termite-cultivated fungus Termitomyces towards a domesticated lifestyle.</title>
        <authorList>
            <person name="Auxier B."/>
            <person name="Grum-Grzhimaylo A."/>
            <person name="Cardenas M.E."/>
            <person name="Lodge J.D."/>
            <person name="Laessoe T."/>
            <person name="Pedersen O."/>
            <person name="Smith M.E."/>
            <person name="Kuyper T.W."/>
            <person name="Franco-Molano E.A."/>
            <person name="Baroni T.J."/>
            <person name="Aanen D.K."/>
        </authorList>
    </citation>
    <scope>NUCLEOTIDE SEQUENCE</scope>
    <source>
        <strain evidence="4">AP01</strain>
        <tissue evidence="4">Mycelium</tissue>
    </source>
</reference>
<evidence type="ECO:0000313" key="5">
    <source>
        <dbReference type="Proteomes" id="UP000775547"/>
    </source>
</evidence>
<comment type="similarity">
    <text evidence="1">Belongs to the UPF0337 (CsbD) family.</text>
</comment>
<evidence type="ECO:0000256" key="1">
    <source>
        <dbReference type="ARBA" id="ARBA00009129"/>
    </source>
</evidence>
<name>A0A9P7G2R9_9AGAR</name>
<organism evidence="4 5">
    <name type="scientific">Asterophora parasitica</name>
    <dbReference type="NCBI Taxonomy" id="117018"/>
    <lineage>
        <taxon>Eukaryota</taxon>
        <taxon>Fungi</taxon>
        <taxon>Dikarya</taxon>
        <taxon>Basidiomycota</taxon>
        <taxon>Agaricomycotina</taxon>
        <taxon>Agaricomycetes</taxon>
        <taxon>Agaricomycetidae</taxon>
        <taxon>Agaricales</taxon>
        <taxon>Tricholomatineae</taxon>
        <taxon>Lyophyllaceae</taxon>
        <taxon>Asterophora</taxon>
    </lineage>
</organism>